<evidence type="ECO:0000256" key="4">
    <source>
        <dbReference type="HAMAP-Rule" id="MF_01812"/>
    </source>
</evidence>
<comment type="caution">
    <text evidence="6">The sequence shown here is derived from an EMBL/GenBank/DDBJ whole genome shotgun (WGS) entry which is preliminary data.</text>
</comment>
<evidence type="ECO:0000259" key="5">
    <source>
        <dbReference type="PROSITE" id="PS51186"/>
    </source>
</evidence>
<gene>
    <name evidence="6" type="ORF">G443_004428</name>
</gene>
<dbReference type="InterPro" id="IPR000182">
    <property type="entry name" value="GNAT_dom"/>
</dbReference>
<dbReference type="Proteomes" id="UP000791080">
    <property type="component" value="Unassembled WGS sequence"/>
</dbReference>
<evidence type="ECO:0000256" key="2">
    <source>
        <dbReference type="ARBA" id="ARBA00022679"/>
    </source>
</evidence>
<evidence type="ECO:0000256" key="3">
    <source>
        <dbReference type="ARBA" id="ARBA00023315"/>
    </source>
</evidence>
<dbReference type="PROSITE" id="PS51186">
    <property type="entry name" value="GNAT"/>
    <property type="match status" value="1"/>
</dbReference>
<dbReference type="InterPro" id="IPR025559">
    <property type="entry name" value="Eis_dom"/>
</dbReference>
<feature type="active site" description="Proton acceptor; via carboxylate" evidence="4">
    <location>
        <position position="403"/>
    </location>
</feature>
<dbReference type="Gene3D" id="3.40.630.30">
    <property type="match status" value="2"/>
</dbReference>
<dbReference type="InterPro" id="IPR036527">
    <property type="entry name" value="SCP2_sterol-bd_dom_sf"/>
</dbReference>
<dbReference type="Gene3D" id="3.30.1050.10">
    <property type="entry name" value="SCP2 sterol-binding domain"/>
    <property type="match status" value="1"/>
</dbReference>
<evidence type="ECO:0000313" key="7">
    <source>
        <dbReference type="Proteomes" id="UP000791080"/>
    </source>
</evidence>
<accession>A0ABT1JNQ2</accession>
<feature type="binding site" evidence="4">
    <location>
        <begin position="120"/>
        <end position="121"/>
    </location>
    <ligand>
        <name>acetyl-CoA</name>
        <dbReference type="ChEBI" id="CHEBI:57288"/>
    </ligand>
</feature>
<evidence type="ECO:0000313" key="6">
    <source>
        <dbReference type="EMBL" id="MCP2334158.1"/>
    </source>
</evidence>
<dbReference type="RefSeq" id="WP_026418523.1">
    <property type="nucleotide sequence ID" value="NZ_AUBJ02000001.1"/>
</dbReference>
<reference evidence="6 7" key="1">
    <citation type="submission" date="2013-07" db="EMBL/GenBank/DDBJ databases">
        <authorList>
            <consortium name="DOE Joint Genome Institute"/>
            <person name="Reeve W."/>
            <person name="Huntemann M."/>
            <person name="Han J."/>
            <person name="Chen A."/>
            <person name="Kyrpides N."/>
            <person name="Mavromatis K."/>
            <person name="Markowitz V."/>
            <person name="Palaniappan K."/>
            <person name="Ivanova N."/>
            <person name="Schaumberg A."/>
            <person name="Pati A."/>
            <person name="Liolios K."/>
            <person name="Nordberg H.P."/>
            <person name="Cantor M.N."/>
            <person name="Hua S.X."/>
            <person name="Woyke T."/>
        </authorList>
    </citation>
    <scope>NUCLEOTIDE SEQUENCE [LARGE SCALE GENOMIC DNA]</scope>
    <source>
        <strain evidence="6 7">DSM 43889</strain>
    </source>
</reference>
<reference evidence="6 7" key="2">
    <citation type="submission" date="2022-06" db="EMBL/GenBank/DDBJ databases">
        <title>Genomic Encyclopedia of Type Strains, Phase I: the one thousand microbial genomes (KMG-I) project.</title>
        <authorList>
            <person name="Kyrpides N."/>
        </authorList>
    </citation>
    <scope>NUCLEOTIDE SEQUENCE [LARGE SCALE GENOMIC DNA]</scope>
    <source>
        <strain evidence="6 7">DSM 43889</strain>
    </source>
</reference>
<feature type="binding site" evidence="4">
    <location>
        <begin position="91"/>
        <end position="96"/>
    </location>
    <ligand>
        <name>acetyl-CoA</name>
        <dbReference type="ChEBI" id="CHEBI:57288"/>
    </ligand>
</feature>
<dbReference type="PANTHER" id="PTHR37817:SF1">
    <property type="entry name" value="N-ACETYLTRANSFERASE EIS"/>
    <property type="match status" value="1"/>
</dbReference>
<keyword evidence="2 4" id="KW-0808">Transferase</keyword>
<keyword evidence="7" id="KW-1185">Reference proteome</keyword>
<dbReference type="SUPFAM" id="SSF55718">
    <property type="entry name" value="SCP-like"/>
    <property type="match status" value="1"/>
</dbReference>
<dbReference type="InterPro" id="IPR022902">
    <property type="entry name" value="NAcTrfase_Eis"/>
</dbReference>
<protein>
    <submittedName>
        <fullName evidence="6">Acetyltransferase</fullName>
    </submittedName>
</protein>
<dbReference type="InterPro" id="IPR041380">
    <property type="entry name" value="Acetyltransf_17"/>
</dbReference>
<dbReference type="SUPFAM" id="SSF55729">
    <property type="entry name" value="Acyl-CoA N-acyltransferases (Nat)"/>
    <property type="match status" value="1"/>
</dbReference>
<feature type="domain" description="N-acetyltransferase" evidence="5">
    <location>
        <begin position="5"/>
        <end position="152"/>
    </location>
</feature>
<dbReference type="InterPro" id="IPR051554">
    <property type="entry name" value="Acetyltransferase_Eis"/>
</dbReference>
<dbReference type="PANTHER" id="PTHR37817">
    <property type="entry name" value="N-ACETYLTRANSFERASE EIS"/>
    <property type="match status" value="1"/>
</dbReference>
<feature type="active site" description="Proton donor" evidence="4">
    <location>
        <position position="125"/>
    </location>
</feature>
<comment type="similarity">
    <text evidence="1 4">Belongs to the acetyltransferase Eis family.</text>
</comment>
<proteinExistence type="inferred from homology"/>
<sequence length="403" mass="44704">MTSELSVRELTDDDFTENLAVLVSAFLKDPDPDREPLLRRVLELERHHGVFDGAEQVGSCGVMTRTLTVPGGEPRPLAAITHVGVKPGHRRRGIMRMMMRAQLHALHEAGAEPVAGLEASEAGIYGRYGYAPATEWADIRVPRGAEFRADVDTGPDPVREAPREDALPRLRELHDRAAGRVGWLDRGAPVWDLWLADTPRADRTAYRFATHPRGYAVYRLLHGEGRREARARVEVLEIQSLDAVAAAALWRYLLDIDLVSEVQWFGAAVDDPIRWFLADPRRARVEVEDALWLRIVDLDRALPARAYAAEADVVFQVSDRLCPWNAGRWRMAVDADGRAEVRRTDAEPALSLDISALAAAYLGGTTLTALAAAGLVSEHRRGSVRALTRAFLADRSPHCLIDF</sequence>
<organism evidence="6 7">
    <name type="scientific">Actinoalloteichus caeruleus DSM 43889</name>
    <dbReference type="NCBI Taxonomy" id="1120930"/>
    <lineage>
        <taxon>Bacteria</taxon>
        <taxon>Bacillati</taxon>
        <taxon>Actinomycetota</taxon>
        <taxon>Actinomycetes</taxon>
        <taxon>Pseudonocardiales</taxon>
        <taxon>Pseudonocardiaceae</taxon>
        <taxon>Actinoalloteichus</taxon>
        <taxon>Actinoalloteichus cyanogriseus</taxon>
    </lineage>
</organism>
<dbReference type="Pfam" id="PF13527">
    <property type="entry name" value="Acetyltransf_9"/>
    <property type="match status" value="1"/>
</dbReference>
<dbReference type="InterPro" id="IPR016181">
    <property type="entry name" value="Acyl_CoA_acyltransferase"/>
</dbReference>
<dbReference type="Pfam" id="PF17668">
    <property type="entry name" value="Acetyltransf_17"/>
    <property type="match status" value="1"/>
</dbReference>
<dbReference type="EMBL" id="AUBJ02000001">
    <property type="protein sequence ID" value="MCP2334158.1"/>
    <property type="molecule type" value="Genomic_DNA"/>
</dbReference>
<name>A0ABT1JNQ2_ACTCY</name>
<evidence type="ECO:0000256" key="1">
    <source>
        <dbReference type="ARBA" id="ARBA00009213"/>
    </source>
</evidence>
<dbReference type="Pfam" id="PF13530">
    <property type="entry name" value="SCP2_2"/>
    <property type="match status" value="1"/>
</dbReference>
<dbReference type="HAMAP" id="MF_01812">
    <property type="entry name" value="Eis"/>
    <property type="match status" value="1"/>
</dbReference>
<keyword evidence="3 4" id="KW-0012">Acyltransferase</keyword>
<comment type="subunit">
    <text evidence="4">Homohexamer; trimer of dimers.</text>
</comment>
<dbReference type="NCBIfam" id="NF002367">
    <property type="entry name" value="PRK01346.1-4"/>
    <property type="match status" value="1"/>
</dbReference>
<feature type="binding site" evidence="4">
    <location>
        <begin position="83"/>
        <end position="85"/>
    </location>
    <ligand>
        <name>acetyl-CoA</name>
        <dbReference type="ChEBI" id="CHEBI:57288"/>
    </ligand>
</feature>